<keyword evidence="2 4" id="KW-0547">Nucleotide-binding</keyword>
<evidence type="ECO:0000256" key="2">
    <source>
        <dbReference type="ARBA" id="ARBA00022741"/>
    </source>
</evidence>
<comment type="pathway">
    <text evidence="4">Cofactor biosynthesis; adenosylcobalamin biosynthesis; adenosylcobalamin from cob(II)yrinate a,c-diamide: step 2/7.</text>
</comment>
<keyword evidence="3 4" id="KW-0067">ATP-binding</keyword>
<evidence type="ECO:0000256" key="5">
    <source>
        <dbReference type="SAM" id="MobiDB-lite"/>
    </source>
</evidence>
<feature type="region of interest" description="Disordered" evidence="5">
    <location>
        <begin position="1"/>
        <end position="32"/>
    </location>
</feature>
<dbReference type="InterPro" id="IPR036451">
    <property type="entry name" value="CblAdoTrfase-like_sf"/>
</dbReference>
<comment type="catalytic activity">
    <reaction evidence="4">
        <text>2 cob(II)alamin + reduced [electron-transfer flavoprotein] + 2 ATP = 2 adenosylcob(III)alamin + 2 triphosphate + oxidized [electron-transfer flavoprotein] + 3 H(+)</text>
        <dbReference type="Rhea" id="RHEA:28671"/>
        <dbReference type="Rhea" id="RHEA-COMP:10685"/>
        <dbReference type="Rhea" id="RHEA-COMP:10686"/>
        <dbReference type="ChEBI" id="CHEBI:15378"/>
        <dbReference type="ChEBI" id="CHEBI:16304"/>
        <dbReference type="ChEBI" id="CHEBI:18036"/>
        <dbReference type="ChEBI" id="CHEBI:18408"/>
        <dbReference type="ChEBI" id="CHEBI:30616"/>
        <dbReference type="ChEBI" id="CHEBI:57692"/>
        <dbReference type="ChEBI" id="CHEBI:58307"/>
        <dbReference type="EC" id="2.5.1.17"/>
    </reaction>
</comment>
<comment type="caution">
    <text evidence="7">The sequence shown here is derived from an EMBL/GenBank/DDBJ whole genome shotgun (WGS) entry which is preliminary data.</text>
</comment>
<dbReference type="PANTHER" id="PTHR12213:SF0">
    <property type="entry name" value="CORRINOID ADENOSYLTRANSFERASE MMAB"/>
    <property type="match status" value="1"/>
</dbReference>
<accession>A0ABN0UL06</accession>
<evidence type="ECO:0000313" key="8">
    <source>
        <dbReference type="Proteomes" id="UP001500657"/>
    </source>
</evidence>
<comment type="similarity">
    <text evidence="4">Belongs to the Cob(I)alamin adenosyltransferase family.</text>
</comment>
<keyword evidence="1 4" id="KW-0808">Transferase</keyword>
<dbReference type="SUPFAM" id="SSF89028">
    <property type="entry name" value="Cobalamin adenosyltransferase-like"/>
    <property type="match status" value="1"/>
</dbReference>
<dbReference type="Proteomes" id="UP001500657">
    <property type="component" value="Unassembled WGS sequence"/>
</dbReference>
<dbReference type="EC" id="2.5.1.17" evidence="4"/>
<sequence length="191" mass="20802">MGNRLSRIYTRTGDDGSTGLGDGSRVGKDSPRVTAYGTVDELNSTIGMVLAADGVPEAVREILTQVQHDLFDLGGELCIPGMATVQDSDIARLESTLDELNEPLPPLKEFILPGGGMAAACGHLARTVCRRAEREVVALARSEDIRAQPQRYLNRLSDLLFVICRVLARASGHGEVLWQHERRRKPKPATD</sequence>
<evidence type="ECO:0000256" key="4">
    <source>
        <dbReference type="RuleBase" id="RU366026"/>
    </source>
</evidence>
<evidence type="ECO:0000256" key="1">
    <source>
        <dbReference type="ARBA" id="ARBA00022679"/>
    </source>
</evidence>
<comment type="catalytic activity">
    <reaction evidence="4">
        <text>2 cob(II)yrinate a,c diamide + reduced [electron-transfer flavoprotein] + 2 ATP = 2 adenosylcob(III)yrinate a,c-diamide + 2 triphosphate + oxidized [electron-transfer flavoprotein] + 3 H(+)</text>
        <dbReference type="Rhea" id="RHEA:11528"/>
        <dbReference type="Rhea" id="RHEA-COMP:10685"/>
        <dbReference type="Rhea" id="RHEA-COMP:10686"/>
        <dbReference type="ChEBI" id="CHEBI:15378"/>
        <dbReference type="ChEBI" id="CHEBI:18036"/>
        <dbReference type="ChEBI" id="CHEBI:30616"/>
        <dbReference type="ChEBI" id="CHEBI:57692"/>
        <dbReference type="ChEBI" id="CHEBI:58307"/>
        <dbReference type="ChEBI" id="CHEBI:58503"/>
        <dbReference type="ChEBI" id="CHEBI:58537"/>
        <dbReference type="EC" id="2.5.1.17"/>
    </reaction>
</comment>
<dbReference type="EMBL" id="BAAAFO010000003">
    <property type="protein sequence ID" value="GAA0254178.1"/>
    <property type="molecule type" value="Genomic_DNA"/>
</dbReference>
<gene>
    <name evidence="7" type="ORF">GCM10009126_19220</name>
</gene>
<feature type="domain" description="Cobalamin adenosyltransferase-like" evidence="6">
    <location>
        <begin position="8"/>
        <end position="166"/>
    </location>
</feature>
<keyword evidence="8" id="KW-1185">Reference proteome</keyword>
<dbReference type="RefSeq" id="WP_343882566.1">
    <property type="nucleotide sequence ID" value="NZ_BAAAFO010000003.1"/>
</dbReference>
<keyword evidence="4" id="KW-0169">Cobalamin biosynthesis</keyword>
<dbReference type="InterPro" id="IPR029499">
    <property type="entry name" value="PduO-typ"/>
</dbReference>
<organism evidence="7 8">
    <name type="scientific">Rhodanobacter caeni</name>
    <dbReference type="NCBI Taxonomy" id="657654"/>
    <lineage>
        <taxon>Bacteria</taxon>
        <taxon>Pseudomonadati</taxon>
        <taxon>Pseudomonadota</taxon>
        <taxon>Gammaproteobacteria</taxon>
        <taxon>Lysobacterales</taxon>
        <taxon>Rhodanobacteraceae</taxon>
        <taxon>Rhodanobacter</taxon>
    </lineage>
</organism>
<dbReference type="Gene3D" id="1.20.1200.10">
    <property type="entry name" value="Cobalamin adenosyltransferase-like"/>
    <property type="match status" value="1"/>
</dbReference>
<dbReference type="Pfam" id="PF01923">
    <property type="entry name" value="Cob_adeno_trans"/>
    <property type="match status" value="1"/>
</dbReference>
<evidence type="ECO:0000313" key="7">
    <source>
        <dbReference type="EMBL" id="GAA0254178.1"/>
    </source>
</evidence>
<name>A0ABN0UL06_9GAMM</name>
<dbReference type="PANTHER" id="PTHR12213">
    <property type="entry name" value="CORRINOID ADENOSYLTRANSFERASE"/>
    <property type="match status" value="1"/>
</dbReference>
<dbReference type="InterPro" id="IPR016030">
    <property type="entry name" value="CblAdoTrfase-like"/>
</dbReference>
<dbReference type="NCBIfam" id="TIGR00636">
    <property type="entry name" value="PduO_Nterm"/>
    <property type="match status" value="1"/>
</dbReference>
<evidence type="ECO:0000259" key="6">
    <source>
        <dbReference type="Pfam" id="PF01923"/>
    </source>
</evidence>
<reference evidence="7 8" key="1">
    <citation type="journal article" date="2019" name="Int. J. Syst. Evol. Microbiol.">
        <title>The Global Catalogue of Microorganisms (GCM) 10K type strain sequencing project: providing services to taxonomists for standard genome sequencing and annotation.</title>
        <authorList>
            <consortium name="The Broad Institute Genomics Platform"/>
            <consortium name="The Broad Institute Genome Sequencing Center for Infectious Disease"/>
            <person name="Wu L."/>
            <person name="Ma J."/>
        </authorList>
    </citation>
    <scope>NUCLEOTIDE SEQUENCE [LARGE SCALE GENOMIC DNA]</scope>
    <source>
        <strain evidence="7 8">JCM 16242</strain>
    </source>
</reference>
<evidence type="ECO:0000256" key="3">
    <source>
        <dbReference type="ARBA" id="ARBA00022840"/>
    </source>
</evidence>
<proteinExistence type="inferred from homology"/>
<protein>
    <recommendedName>
        <fullName evidence="4">Corrinoid adenosyltransferase</fullName>
        <ecNumber evidence="4">2.5.1.17</ecNumber>
    </recommendedName>
    <alternativeName>
        <fullName evidence="4">Cob(II)alamin adenosyltransferase</fullName>
    </alternativeName>
    <alternativeName>
        <fullName evidence="4">Cob(II)yrinic acid a,c-diamide adenosyltransferase</fullName>
    </alternativeName>
    <alternativeName>
        <fullName evidence="4">Cobinamide/cobalamin adenosyltransferase</fullName>
    </alternativeName>
</protein>